<dbReference type="PANTHER" id="PTHR30349:SF41">
    <property type="entry name" value="INTEGRASE_RECOMBINASE PROTEIN MJ0367-RELATED"/>
    <property type="match status" value="1"/>
</dbReference>
<dbReference type="Proteomes" id="UP000264141">
    <property type="component" value="Unassembled WGS sequence"/>
</dbReference>
<dbReference type="EMBL" id="DPBP01000045">
    <property type="protein sequence ID" value="HCE18535.1"/>
    <property type="molecule type" value="Genomic_DNA"/>
</dbReference>
<dbReference type="InterPro" id="IPR002104">
    <property type="entry name" value="Integrase_catalytic"/>
</dbReference>
<proteinExistence type="inferred from homology"/>
<organism evidence="8 9">
    <name type="scientific">Anaerolinea thermolimosa</name>
    <dbReference type="NCBI Taxonomy" id="229919"/>
    <lineage>
        <taxon>Bacteria</taxon>
        <taxon>Bacillati</taxon>
        <taxon>Chloroflexota</taxon>
        <taxon>Anaerolineae</taxon>
        <taxon>Anaerolineales</taxon>
        <taxon>Anaerolineaceae</taxon>
        <taxon>Anaerolinea</taxon>
    </lineage>
</organism>
<evidence type="ECO:0000313" key="8">
    <source>
        <dbReference type="EMBL" id="HCE18535.1"/>
    </source>
</evidence>
<dbReference type="Gene3D" id="1.10.150.130">
    <property type="match status" value="1"/>
</dbReference>
<dbReference type="InterPro" id="IPR011010">
    <property type="entry name" value="DNA_brk_join_enz"/>
</dbReference>
<dbReference type="GO" id="GO:0003677">
    <property type="term" value="F:DNA binding"/>
    <property type="evidence" value="ECO:0007669"/>
    <property type="project" value="UniProtKB-UniRule"/>
</dbReference>
<evidence type="ECO:0000256" key="2">
    <source>
        <dbReference type="ARBA" id="ARBA00022908"/>
    </source>
</evidence>
<dbReference type="AlphaFoldDB" id="A0A3D1JJX5"/>
<dbReference type="GO" id="GO:0006310">
    <property type="term" value="P:DNA recombination"/>
    <property type="evidence" value="ECO:0007669"/>
    <property type="project" value="UniProtKB-KW"/>
</dbReference>
<reference evidence="8 9" key="1">
    <citation type="journal article" date="2018" name="Nat. Biotechnol.">
        <title>A standardized bacterial taxonomy based on genome phylogeny substantially revises the tree of life.</title>
        <authorList>
            <person name="Parks D.H."/>
            <person name="Chuvochina M."/>
            <person name="Waite D.W."/>
            <person name="Rinke C."/>
            <person name="Skarshewski A."/>
            <person name="Chaumeil P.A."/>
            <person name="Hugenholtz P."/>
        </authorList>
    </citation>
    <scope>NUCLEOTIDE SEQUENCE [LARGE SCALE GENOMIC DNA]</scope>
    <source>
        <strain evidence="8">UBA8781</strain>
    </source>
</reference>
<dbReference type="Pfam" id="PF13495">
    <property type="entry name" value="Phage_int_SAM_4"/>
    <property type="match status" value="1"/>
</dbReference>
<keyword evidence="2" id="KW-0229">DNA integration</keyword>
<dbReference type="InterPro" id="IPR050090">
    <property type="entry name" value="Tyrosine_recombinase_XerCD"/>
</dbReference>
<evidence type="ECO:0000256" key="5">
    <source>
        <dbReference type="PROSITE-ProRule" id="PRU01248"/>
    </source>
</evidence>
<dbReference type="InterPro" id="IPR004107">
    <property type="entry name" value="Integrase_SAM-like_N"/>
</dbReference>
<dbReference type="Gene3D" id="1.10.443.10">
    <property type="entry name" value="Intergrase catalytic core"/>
    <property type="match status" value="1"/>
</dbReference>
<evidence type="ECO:0000313" key="9">
    <source>
        <dbReference type="Proteomes" id="UP000264141"/>
    </source>
</evidence>
<comment type="similarity">
    <text evidence="1">Belongs to the 'phage' integrase family.</text>
</comment>
<keyword evidence="4" id="KW-0233">DNA recombination</keyword>
<sequence>MAVFMSHPSKQRPHLLETQSFNIASVALRDAWTDFILSRQAMQCSKTTLANYTDTLGKFISWLEGQGMTAPHEVTARHVRQFLALYQDAESTTTHTVASRIRTLLRFWHREGYLPQPVTFDMPKVRQKRLPFLTAEEVGQVLSVCTTRERAIILLLVDSGLRRQEVCNLNRSDIDLQTGSIRVRLGKGRKDRISAIGATTRRALLKYWQTCPNQDEDAPAIQTETGQRLTSNGIQSLLRRLSQKSGIRFSAHALRRTFATLALQAGMDLVSLQTLMGHNNIGTTRQYIQWLDGDLLEAHQRFSPVENLKRR</sequence>
<feature type="domain" description="Tyr recombinase" evidence="6">
    <location>
        <begin position="128"/>
        <end position="300"/>
    </location>
</feature>
<dbReference type="SUPFAM" id="SSF56349">
    <property type="entry name" value="DNA breaking-rejoining enzymes"/>
    <property type="match status" value="1"/>
</dbReference>
<dbReference type="InterPro" id="IPR044068">
    <property type="entry name" value="CB"/>
</dbReference>
<evidence type="ECO:0000259" key="6">
    <source>
        <dbReference type="PROSITE" id="PS51898"/>
    </source>
</evidence>
<dbReference type="PROSITE" id="PS51900">
    <property type="entry name" value="CB"/>
    <property type="match status" value="1"/>
</dbReference>
<gene>
    <name evidence="8" type="ORF">DEQ80_11810</name>
</gene>
<feature type="domain" description="Core-binding (CB)" evidence="7">
    <location>
        <begin position="23"/>
        <end position="109"/>
    </location>
</feature>
<dbReference type="STRING" id="229919.GCA_001050195_01060"/>
<dbReference type="InterPro" id="IPR013762">
    <property type="entry name" value="Integrase-like_cat_sf"/>
</dbReference>
<protein>
    <recommendedName>
        <fullName evidence="10">Integrase</fullName>
    </recommendedName>
</protein>
<dbReference type="PROSITE" id="PS51898">
    <property type="entry name" value="TYR_RECOMBINASE"/>
    <property type="match status" value="1"/>
</dbReference>
<dbReference type="PANTHER" id="PTHR30349">
    <property type="entry name" value="PHAGE INTEGRASE-RELATED"/>
    <property type="match status" value="1"/>
</dbReference>
<evidence type="ECO:0000256" key="3">
    <source>
        <dbReference type="ARBA" id="ARBA00023125"/>
    </source>
</evidence>
<dbReference type="Pfam" id="PF00589">
    <property type="entry name" value="Phage_integrase"/>
    <property type="match status" value="1"/>
</dbReference>
<evidence type="ECO:0000256" key="1">
    <source>
        <dbReference type="ARBA" id="ARBA00008857"/>
    </source>
</evidence>
<accession>A0A3D1JJX5</accession>
<dbReference type="CDD" id="cd00397">
    <property type="entry name" value="DNA_BRE_C"/>
    <property type="match status" value="1"/>
</dbReference>
<comment type="caution">
    <text evidence="8">The sequence shown here is derived from an EMBL/GenBank/DDBJ whole genome shotgun (WGS) entry which is preliminary data.</text>
</comment>
<keyword evidence="3 5" id="KW-0238">DNA-binding</keyword>
<name>A0A3D1JJX5_9CHLR</name>
<evidence type="ECO:0000259" key="7">
    <source>
        <dbReference type="PROSITE" id="PS51900"/>
    </source>
</evidence>
<evidence type="ECO:0008006" key="10">
    <source>
        <dbReference type="Google" id="ProtNLM"/>
    </source>
</evidence>
<dbReference type="GO" id="GO:0015074">
    <property type="term" value="P:DNA integration"/>
    <property type="evidence" value="ECO:0007669"/>
    <property type="project" value="UniProtKB-KW"/>
</dbReference>
<dbReference type="InterPro" id="IPR010998">
    <property type="entry name" value="Integrase_recombinase_N"/>
</dbReference>
<evidence type="ECO:0000256" key="4">
    <source>
        <dbReference type="ARBA" id="ARBA00023172"/>
    </source>
</evidence>